<evidence type="ECO:0000256" key="2">
    <source>
        <dbReference type="SAM" id="MobiDB-lite"/>
    </source>
</evidence>
<dbReference type="InterPro" id="IPR027039">
    <property type="entry name" value="Crtac1"/>
</dbReference>
<dbReference type="PANTHER" id="PTHR16026">
    <property type="entry name" value="CARTILAGE ACIDIC PROTEIN 1"/>
    <property type="match status" value="1"/>
</dbReference>
<keyword evidence="5" id="KW-1185">Reference proteome</keyword>
<organism evidence="4 5">
    <name type="scientific">Halogeometricum luteum</name>
    <dbReference type="NCBI Taxonomy" id="2950537"/>
    <lineage>
        <taxon>Archaea</taxon>
        <taxon>Methanobacteriati</taxon>
        <taxon>Methanobacteriota</taxon>
        <taxon>Stenosarchaea group</taxon>
        <taxon>Halobacteria</taxon>
        <taxon>Halobacteriales</taxon>
        <taxon>Haloferacaceae</taxon>
        <taxon>Halogeometricum</taxon>
    </lineage>
</organism>
<dbReference type="PANTHER" id="PTHR16026:SF0">
    <property type="entry name" value="CARTILAGE ACIDIC PROTEIN 1"/>
    <property type="match status" value="1"/>
</dbReference>
<dbReference type="SUPFAM" id="SSF69318">
    <property type="entry name" value="Integrin alpha N-terminal domain"/>
    <property type="match status" value="1"/>
</dbReference>
<comment type="caution">
    <text evidence="4">The sequence shown here is derived from an EMBL/GenBank/DDBJ whole genome shotgun (WGS) entry which is preliminary data.</text>
</comment>
<feature type="region of interest" description="Disordered" evidence="2">
    <location>
        <begin position="252"/>
        <end position="272"/>
    </location>
</feature>
<feature type="compositionally biased region" description="Basic and acidic residues" evidence="2">
    <location>
        <begin position="466"/>
        <end position="475"/>
    </location>
</feature>
<reference evidence="4 5" key="1">
    <citation type="submission" date="2022-06" db="EMBL/GenBank/DDBJ databases">
        <title>Halogeometricum sp. a new haloarchaeum isolate from saline soil.</title>
        <authorList>
            <person name="Strakova D."/>
            <person name="Galisteo C."/>
            <person name="Sanchez-Porro C."/>
            <person name="Ventosa A."/>
        </authorList>
    </citation>
    <scope>NUCLEOTIDE SEQUENCE [LARGE SCALE GENOMIC DNA]</scope>
    <source>
        <strain evidence="5">S3BR25-2</strain>
    </source>
</reference>
<protein>
    <submittedName>
        <fullName evidence="4">CRTAC1 family protein</fullName>
    </submittedName>
</protein>
<dbReference type="InterPro" id="IPR013517">
    <property type="entry name" value="FG-GAP"/>
</dbReference>
<evidence type="ECO:0000259" key="3">
    <source>
        <dbReference type="Pfam" id="PF07593"/>
    </source>
</evidence>
<dbReference type="Pfam" id="PF07593">
    <property type="entry name" value="UnbV_ASPIC"/>
    <property type="match status" value="1"/>
</dbReference>
<dbReference type="Pfam" id="PF13517">
    <property type="entry name" value="FG-GAP_3"/>
    <property type="match status" value="2"/>
</dbReference>
<gene>
    <name evidence="4" type="ORF">NDI79_01980</name>
</gene>
<feature type="domain" description="ASPIC/UnbV" evidence="3">
    <location>
        <begin position="394"/>
        <end position="452"/>
    </location>
</feature>
<dbReference type="InterPro" id="IPR011519">
    <property type="entry name" value="UnbV_ASPIC"/>
</dbReference>
<feature type="region of interest" description="Disordered" evidence="2">
    <location>
        <begin position="449"/>
        <end position="475"/>
    </location>
</feature>
<dbReference type="RefSeq" id="WP_310926774.1">
    <property type="nucleotide sequence ID" value="NZ_JAMQOQ010000001.1"/>
</dbReference>
<dbReference type="Proteomes" id="UP001254813">
    <property type="component" value="Unassembled WGS sequence"/>
</dbReference>
<dbReference type="EMBL" id="JAMQOQ010000001">
    <property type="protein sequence ID" value="MDS0292936.1"/>
    <property type="molecule type" value="Genomic_DNA"/>
</dbReference>
<feature type="compositionally biased region" description="Acidic residues" evidence="2">
    <location>
        <begin position="263"/>
        <end position="272"/>
    </location>
</feature>
<feature type="compositionally biased region" description="Basic and acidic residues" evidence="2">
    <location>
        <begin position="1"/>
        <end position="14"/>
    </location>
</feature>
<feature type="region of interest" description="Disordered" evidence="2">
    <location>
        <begin position="1"/>
        <end position="20"/>
    </location>
</feature>
<evidence type="ECO:0000256" key="1">
    <source>
        <dbReference type="ARBA" id="ARBA00022729"/>
    </source>
</evidence>
<evidence type="ECO:0000313" key="4">
    <source>
        <dbReference type="EMBL" id="MDS0292936.1"/>
    </source>
</evidence>
<keyword evidence="1" id="KW-0732">Signal</keyword>
<accession>A0ABU2FWL5</accession>
<proteinExistence type="predicted"/>
<dbReference type="InterPro" id="IPR028994">
    <property type="entry name" value="Integrin_alpha_N"/>
</dbReference>
<name>A0ABU2FWL5_9EURY</name>
<feature type="compositionally biased region" description="Acidic residues" evidence="2">
    <location>
        <begin position="456"/>
        <end position="465"/>
    </location>
</feature>
<sequence>MFEDRSGRLPDRRPLKGYGAAVTAGPDGPLLFVGGYGTDNRVLTGGDDGLVDATPDPLSDPHGHAFGVVAADVDADGDEEVYVHNSDAYGGISTERDRLFDRTATGWRDLFGLPVNAGRENVRAGRSVAAVDRLGTGRYGLLLACYGAPMRFYELGDDGEVTDMAEDVGVDFLTGGRSLVAGPVVTDRTDVFVGNERGPNYLLRNDGGRFSDVAEAFGLGAPGEHARGVALVDPDGDGAFDLVVGNWEGPNRLFERRGGGGGDDGEGNGDTDADPTFVDVAPAEWAEPTRTRTVLAADFDNDGAPEVFVNAMGAPNRLLRYRGGEWAVADPGDAAEPRGLGTGATVCDVDGDGTLELLVVHGEIGSQPLSLYAAPNDNRWLRVRPLTEHGAPARNAVVTLDTDRGTQTRLVDGGSGYLCQTEPVAHFGLGGDTAAAAVPEEVRVRWPGGRERGVDVSEEEAETELSVEHPANRGA</sequence>
<evidence type="ECO:0000313" key="5">
    <source>
        <dbReference type="Proteomes" id="UP001254813"/>
    </source>
</evidence>